<dbReference type="Gene3D" id="1.10.357.10">
    <property type="entry name" value="Tetracycline Repressor, domain 2"/>
    <property type="match status" value="1"/>
</dbReference>
<name>A0ABT1ITA5_9ACTN</name>
<reference evidence="1 2" key="1">
    <citation type="submission" date="2022-06" db="EMBL/GenBank/DDBJ databases">
        <title>Sequencing the genomes of 1000 actinobacteria strains.</title>
        <authorList>
            <person name="Klenk H.-P."/>
        </authorList>
    </citation>
    <scope>NUCLEOTIDE SEQUENCE [LARGE SCALE GENOMIC DNA]</scope>
    <source>
        <strain evidence="1 2">DSM 41656</strain>
    </source>
</reference>
<keyword evidence="2" id="KW-1185">Reference proteome</keyword>
<sequence length="46" mass="5135">MHAHRERFPAVAAAMAEPERRNRALEFGPDRILDGLAALIARRSGH</sequence>
<dbReference type="EMBL" id="JAMZDX010000001">
    <property type="protein sequence ID" value="MCP2308204.1"/>
    <property type="molecule type" value="Genomic_DNA"/>
</dbReference>
<evidence type="ECO:0000313" key="1">
    <source>
        <dbReference type="EMBL" id="MCP2308204.1"/>
    </source>
</evidence>
<organism evidence="1 2">
    <name type="scientific">Kitasatospora paracochleata</name>
    <dbReference type="NCBI Taxonomy" id="58354"/>
    <lineage>
        <taxon>Bacteria</taxon>
        <taxon>Bacillati</taxon>
        <taxon>Actinomycetota</taxon>
        <taxon>Actinomycetes</taxon>
        <taxon>Kitasatosporales</taxon>
        <taxon>Streptomycetaceae</taxon>
        <taxon>Kitasatospora</taxon>
    </lineage>
</organism>
<accession>A0ABT1ITA5</accession>
<protein>
    <submittedName>
        <fullName evidence="1">Uncharacterized protein</fullName>
    </submittedName>
</protein>
<proteinExistence type="predicted"/>
<dbReference type="RefSeq" id="WP_253794549.1">
    <property type="nucleotide sequence ID" value="NZ_BAAAUB010000027.1"/>
</dbReference>
<gene>
    <name evidence="1" type="ORF">FHR36_001296</name>
</gene>
<comment type="caution">
    <text evidence="1">The sequence shown here is derived from an EMBL/GenBank/DDBJ whole genome shotgun (WGS) entry which is preliminary data.</text>
</comment>
<dbReference type="Proteomes" id="UP001206483">
    <property type="component" value="Unassembled WGS sequence"/>
</dbReference>
<evidence type="ECO:0000313" key="2">
    <source>
        <dbReference type="Proteomes" id="UP001206483"/>
    </source>
</evidence>